<evidence type="ECO:0000259" key="4">
    <source>
        <dbReference type="Pfam" id="PF17111"/>
    </source>
</evidence>
<evidence type="ECO:0000313" key="5">
    <source>
        <dbReference type="EMBL" id="KAF2663481.1"/>
    </source>
</evidence>
<keyword evidence="6" id="KW-1185">Reference proteome</keyword>
<evidence type="ECO:0000256" key="1">
    <source>
        <dbReference type="PROSITE-ProRule" id="PRU00023"/>
    </source>
</evidence>
<feature type="region of interest" description="Disordered" evidence="3">
    <location>
        <begin position="228"/>
        <end position="299"/>
    </location>
</feature>
<dbReference type="AlphaFoldDB" id="A0A6A6TVW9"/>
<accession>A0A6A6TVW9</accession>
<dbReference type="PROSITE" id="PS50088">
    <property type="entry name" value="ANK_REPEAT"/>
    <property type="match status" value="1"/>
</dbReference>
<keyword evidence="1" id="KW-0040">ANK repeat</keyword>
<dbReference type="EMBL" id="MU004245">
    <property type="protein sequence ID" value="KAF2663481.1"/>
    <property type="molecule type" value="Genomic_DNA"/>
</dbReference>
<feature type="compositionally biased region" description="Basic and acidic residues" evidence="3">
    <location>
        <begin position="228"/>
        <end position="252"/>
    </location>
</feature>
<dbReference type="InterPro" id="IPR002110">
    <property type="entry name" value="Ankyrin_rpt"/>
</dbReference>
<dbReference type="Pfam" id="PF17111">
    <property type="entry name" value="PigL_N"/>
    <property type="match status" value="1"/>
</dbReference>
<dbReference type="InterPro" id="IPR036770">
    <property type="entry name" value="Ankyrin_rpt-contain_sf"/>
</dbReference>
<organism evidence="5 6">
    <name type="scientific">Microthyrium microscopicum</name>
    <dbReference type="NCBI Taxonomy" id="703497"/>
    <lineage>
        <taxon>Eukaryota</taxon>
        <taxon>Fungi</taxon>
        <taxon>Dikarya</taxon>
        <taxon>Ascomycota</taxon>
        <taxon>Pezizomycotina</taxon>
        <taxon>Dothideomycetes</taxon>
        <taxon>Dothideomycetes incertae sedis</taxon>
        <taxon>Microthyriales</taxon>
        <taxon>Microthyriaceae</taxon>
        <taxon>Microthyrium</taxon>
    </lineage>
</organism>
<feature type="coiled-coil region" evidence="2">
    <location>
        <begin position="31"/>
        <end position="58"/>
    </location>
</feature>
<reference evidence="5" key="1">
    <citation type="journal article" date="2020" name="Stud. Mycol.">
        <title>101 Dothideomycetes genomes: a test case for predicting lifestyles and emergence of pathogens.</title>
        <authorList>
            <person name="Haridas S."/>
            <person name="Albert R."/>
            <person name="Binder M."/>
            <person name="Bloem J."/>
            <person name="Labutti K."/>
            <person name="Salamov A."/>
            <person name="Andreopoulos B."/>
            <person name="Baker S."/>
            <person name="Barry K."/>
            <person name="Bills G."/>
            <person name="Bluhm B."/>
            <person name="Cannon C."/>
            <person name="Castanera R."/>
            <person name="Culley D."/>
            <person name="Daum C."/>
            <person name="Ezra D."/>
            <person name="Gonzalez J."/>
            <person name="Henrissat B."/>
            <person name="Kuo A."/>
            <person name="Liang C."/>
            <person name="Lipzen A."/>
            <person name="Lutzoni F."/>
            <person name="Magnuson J."/>
            <person name="Mondo S."/>
            <person name="Nolan M."/>
            <person name="Ohm R."/>
            <person name="Pangilinan J."/>
            <person name="Park H.-J."/>
            <person name="Ramirez L."/>
            <person name="Alfaro M."/>
            <person name="Sun H."/>
            <person name="Tritt A."/>
            <person name="Yoshinaga Y."/>
            <person name="Zwiers L.-H."/>
            <person name="Turgeon B."/>
            <person name="Goodwin S."/>
            <person name="Spatafora J."/>
            <person name="Crous P."/>
            <person name="Grigoriev I."/>
        </authorList>
    </citation>
    <scope>NUCLEOTIDE SEQUENCE</scope>
    <source>
        <strain evidence="5">CBS 115976</strain>
    </source>
</reference>
<dbReference type="Gene3D" id="1.25.40.20">
    <property type="entry name" value="Ankyrin repeat-containing domain"/>
    <property type="match status" value="1"/>
</dbReference>
<dbReference type="InterPro" id="IPR031348">
    <property type="entry name" value="PigL_N"/>
</dbReference>
<dbReference type="Proteomes" id="UP000799302">
    <property type="component" value="Unassembled WGS sequence"/>
</dbReference>
<dbReference type="OrthoDB" id="524326at2759"/>
<dbReference type="SMART" id="SM00248">
    <property type="entry name" value="ANK"/>
    <property type="match status" value="2"/>
</dbReference>
<protein>
    <recommendedName>
        <fullName evidence="4">Azaphilone pigments biosynthesis cluster protein L N-terminal domain-containing protein</fullName>
    </recommendedName>
</protein>
<dbReference type="SUPFAM" id="SSF48403">
    <property type="entry name" value="Ankyrin repeat"/>
    <property type="match status" value="1"/>
</dbReference>
<sequence length="743" mass="83633">MDPITITKGSITAIQLIASTSQTIYKFIRSVRDSRADLDAVELELSQIKRTLELLRDDIKEDADGSLSLPAQVGEQVIGILECCSEAIQQIEKTLEKYDSMTKRSLGKQIKWAEFGKPEINKARDQLETHKRALQLSVDVMSWAVTKQIKQDTGHILDKTTQLIGNVDNVKLDTEQILEVVFKLQAMLTKEQSAENENRNYVLNRFLENLTTYTETVVERETVLQYEEDRLSQTYSDRDVPEQDSSSSHEETPSTSRRYLPGHLENANSIARRRSSDESIHNQRAPTPPPKIKESDVPRQVANQDLIPEPSEHNQAESLSLQSKPSVHAIETKVTLGKEAKRITRSAVLLPKSNAERVHKQAPIALRTSILPIHPGGSDQKLEPVTGSNASKLFTELSESDLAMIAEYGLKPMGAPNMTQCYLDSAKRPPVLVLRAEIYYERRNLEDWLKQYTLYGGDINVKIQPALTRATRGLPSTKTSMTFAIVVAANSGDLNWLKWLVAKGANINITSTTNRLLDGKTSALLETIFSDLNHNEWEEQMQFLVSKGASFEAKYRCLDREHESRVPSILEVFISYTEFLPATRLKRLESLITSHGVTASKDFSLLNTIFPINWNRDVAVLLLEKGAADPNQQRSGVMKFGVDHPTRYGTPLQLAVLSENVVAVALLLQHGANPNLRAPCCYFVPQKSKIPWREKLIFMGPEGDIIAPWTLLEEKARRSISNSFDTAKREKIRELMAGRRYYG</sequence>
<evidence type="ECO:0000256" key="3">
    <source>
        <dbReference type="SAM" id="MobiDB-lite"/>
    </source>
</evidence>
<evidence type="ECO:0000256" key="2">
    <source>
        <dbReference type="SAM" id="Coils"/>
    </source>
</evidence>
<name>A0A6A6TVW9_9PEZI</name>
<dbReference type="Pfam" id="PF00023">
    <property type="entry name" value="Ank"/>
    <property type="match status" value="1"/>
</dbReference>
<proteinExistence type="predicted"/>
<gene>
    <name evidence="5" type="ORF">BT63DRAFT_418949</name>
</gene>
<dbReference type="PROSITE" id="PS50297">
    <property type="entry name" value="ANK_REP_REGION"/>
    <property type="match status" value="1"/>
</dbReference>
<evidence type="ECO:0000313" key="6">
    <source>
        <dbReference type="Proteomes" id="UP000799302"/>
    </source>
</evidence>
<keyword evidence="2" id="KW-0175">Coiled coil</keyword>
<feature type="repeat" description="ANK" evidence="1">
    <location>
        <begin position="647"/>
        <end position="679"/>
    </location>
</feature>
<feature type="domain" description="Azaphilone pigments biosynthesis cluster protein L N-terminal" evidence="4">
    <location>
        <begin position="1"/>
        <end position="199"/>
    </location>
</feature>